<feature type="domain" description="DUF6377" evidence="2">
    <location>
        <begin position="228"/>
        <end position="468"/>
    </location>
</feature>
<sequence>MLDRTIEQRESYVETRRNKIDSLTKIISKKNLTESEKYNITRALTKEYQPYIYDSAMMYVNRNIEFAQKCNNKEWVNDSKIILSHILISGGLYREAIDNLISMNRKTLSGNMLKRYFYSMEQVYHHMSMYSNDNIYAPKYEKMSGQYLDSAKVFVDPNSNEYKRLTARIHIRDGQIDSAKYILKDMLPNYKFGTHDYAMISSTLANAYAIEPESNERKKYLILSATSDIMSAVKENESLRNLSVILFEEGVLDMAYNYCTVSMEDANVYNARLRRIEIAKTQPIIDKAYTSKINAQHKELRVYFILISIMCCLMIAFLAALYKQNKTIRKSRRALIEINKELKNLNNSLLDSNHIKEEYIGHFLSMCSAYIEKMERFRSTIFSRITANKFDELRAMTRSTDMIDYDIKELYSNFDQSFIKLYPDFIEKFNELLRDDEKIYPDKDELLTPEHRIFALIRLGIQDSSKIAKFLRYSANTVYTYKTKVKNKAKDRANFDDKIMKIGLY</sequence>
<organism evidence="3 4">
    <name type="scientific">Dysgonomonas hofstadii</name>
    <dbReference type="NCBI Taxonomy" id="637886"/>
    <lineage>
        <taxon>Bacteria</taxon>
        <taxon>Pseudomonadati</taxon>
        <taxon>Bacteroidota</taxon>
        <taxon>Bacteroidia</taxon>
        <taxon>Bacteroidales</taxon>
        <taxon>Dysgonomonadaceae</taxon>
        <taxon>Dysgonomonas</taxon>
    </lineage>
</organism>
<gene>
    <name evidence="3" type="ORF">GGR21_001333</name>
</gene>
<dbReference type="Pfam" id="PF19904">
    <property type="entry name" value="DUF6377"/>
    <property type="match status" value="1"/>
</dbReference>
<dbReference type="EMBL" id="JACIEP010000004">
    <property type="protein sequence ID" value="MBB4035440.1"/>
    <property type="molecule type" value="Genomic_DNA"/>
</dbReference>
<dbReference type="Proteomes" id="UP000555103">
    <property type="component" value="Unassembled WGS sequence"/>
</dbReference>
<comment type="caution">
    <text evidence="3">The sequence shown here is derived from an EMBL/GenBank/DDBJ whole genome shotgun (WGS) entry which is preliminary data.</text>
</comment>
<keyword evidence="1" id="KW-0812">Transmembrane</keyword>
<dbReference type="InterPro" id="IPR045957">
    <property type="entry name" value="DUF6377"/>
</dbReference>
<evidence type="ECO:0000313" key="4">
    <source>
        <dbReference type="Proteomes" id="UP000555103"/>
    </source>
</evidence>
<keyword evidence="1" id="KW-0472">Membrane</keyword>
<evidence type="ECO:0000313" key="3">
    <source>
        <dbReference type="EMBL" id="MBB4035440.1"/>
    </source>
</evidence>
<keyword evidence="1" id="KW-1133">Transmembrane helix</keyword>
<dbReference type="AlphaFoldDB" id="A0A840CHK8"/>
<evidence type="ECO:0000259" key="2">
    <source>
        <dbReference type="Pfam" id="PF19904"/>
    </source>
</evidence>
<feature type="transmembrane region" description="Helical" evidence="1">
    <location>
        <begin position="302"/>
        <end position="322"/>
    </location>
</feature>
<keyword evidence="4" id="KW-1185">Reference proteome</keyword>
<accession>A0A840CHK8</accession>
<protein>
    <recommendedName>
        <fullName evidence="2">DUF6377 domain-containing protein</fullName>
    </recommendedName>
</protein>
<name>A0A840CHK8_9BACT</name>
<evidence type="ECO:0000256" key="1">
    <source>
        <dbReference type="SAM" id="Phobius"/>
    </source>
</evidence>
<proteinExistence type="predicted"/>
<dbReference type="RefSeq" id="WP_183306381.1">
    <property type="nucleotide sequence ID" value="NZ_JACIEP010000004.1"/>
</dbReference>
<reference evidence="3 4" key="1">
    <citation type="submission" date="2020-08" db="EMBL/GenBank/DDBJ databases">
        <title>Genomic Encyclopedia of Type Strains, Phase IV (KMG-IV): sequencing the most valuable type-strain genomes for metagenomic binning, comparative biology and taxonomic classification.</title>
        <authorList>
            <person name="Goeker M."/>
        </authorList>
    </citation>
    <scope>NUCLEOTIDE SEQUENCE [LARGE SCALE GENOMIC DNA]</scope>
    <source>
        <strain evidence="3 4">DSM 104969</strain>
    </source>
</reference>